<evidence type="ECO:0000256" key="1">
    <source>
        <dbReference type="SAM" id="MobiDB-lite"/>
    </source>
</evidence>
<feature type="region of interest" description="Disordered" evidence="1">
    <location>
        <begin position="1"/>
        <end position="30"/>
    </location>
</feature>
<accession>A0A2A2K3Q9</accession>
<dbReference type="STRING" id="2018661.A0A2A2K3Q9"/>
<feature type="transmembrane region" description="Helical" evidence="2">
    <location>
        <begin position="253"/>
        <end position="273"/>
    </location>
</feature>
<gene>
    <name evidence="3" type="ORF">WR25_02971</name>
</gene>
<keyword evidence="2" id="KW-1133">Transmembrane helix</keyword>
<comment type="caution">
    <text evidence="3">The sequence shown here is derived from an EMBL/GenBank/DDBJ whole genome shotgun (WGS) entry which is preliminary data.</text>
</comment>
<keyword evidence="4" id="KW-1185">Reference proteome</keyword>
<name>A0A2A2K3Q9_9BILA</name>
<evidence type="ECO:0000256" key="2">
    <source>
        <dbReference type="SAM" id="Phobius"/>
    </source>
</evidence>
<feature type="transmembrane region" description="Helical" evidence="2">
    <location>
        <begin position="179"/>
        <end position="201"/>
    </location>
</feature>
<dbReference type="Proteomes" id="UP000218231">
    <property type="component" value="Unassembled WGS sequence"/>
</dbReference>
<organism evidence="3 4">
    <name type="scientific">Diploscapter pachys</name>
    <dbReference type="NCBI Taxonomy" id="2018661"/>
    <lineage>
        <taxon>Eukaryota</taxon>
        <taxon>Metazoa</taxon>
        <taxon>Ecdysozoa</taxon>
        <taxon>Nematoda</taxon>
        <taxon>Chromadorea</taxon>
        <taxon>Rhabditida</taxon>
        <taxon>Rhabditina</taxon>
        <taxon>Rhabditomorpha</taxon>
        <taxon>Rhabditoidea</taxon>
        <taxon>Rhabditidae</taxon>
        <taxon>Diploscapter</taxon>
    </lineage>
</organism>
<feature type="transmembrane region" description="Helical" evidence="2">
    <location>
        <begin position="213"/>
        <end position="233"/>
    </location>
</feature>
<sequence length="362" mass="40929">MHSANPYGTGRRNYQRQVHPRIVPPPLSADPGITIPRIRIDRQTENPDIYMTSPAYMSSALRPDNRALYSWPTRFYSPSQAIDNLPTRRLSYLDSAQIEGPLSPPHRPPLLEHQLTSPLRTQMNYPLGAMATSDILPITGIPINTLNAPVVERPPPPLDKARLEREALFANYSLSFQRILFYFTRYPAIVMIFVASWVLWGRGLGEGKPQNETVAYSVGFATGITAILANVVLTLNHHYKYKKARYLSNLYHIAAVLSFCGATVSLIFSAIVFSTVKNIKIFPACRFSKYNDLSDHQAVCLNTTDRRNYLGVLIGVCSLMIIITFFQMLYGVIGQSQMRAKLRRARNRATQQQGHQNQAFHY</sequence>
<keyword evidence="2" id="KW-0472">Membrane</keyword>
<reference evidence="3 4" key="1">
    <citation type="journal article" date="2017" name="Curr. Biol.">
        <title>Genome architecture and evolution of a unichromosomal asexual nematode.</title>
        <authorList>
            <person name="Fradin H."/>
            <person name="Zegar C."/>
            <person name="Gutwein M."/>
            <person name="Lucas J."/>
            <person name="Kovtun M."/>
            <person name="Corcoran D."/>
            <person name="Baugh L.R."/>
            <person name="Kiontke K."/>
            <person name="Gunsalus K."/>
            <person name="Fitch D.H."/>
            <person name="Piano F."/>
        </authorList>
    </citation>
    <scope>NUCLEOTIDE SEQUENCE [LARGE SCALE GENOMIC DNA]</scope>
    <source>
        <strain evidence="3">PF1309</strain>
    </source>
</reference>
<protein>
    <submittedName>
        <fullName evidence="3">Uncharacterized protein</fullName>
    </submittedName>
</protein>
<dbReference type="OrthoDB" id="5799294at2759"/>
<feature type="transmembrane region" description="Helical" evidence="2">
    <location>
        <begin position="309"/>
        <end position="333"/>
    </location>
</feature>
<evidence type="ECO:0000313" key="3">
    <source>
        <dbReference type="EMBL" id="PAV68513.1"/>
    </source>
</evidence>
<dbReference type="AlphaFoldDB" id="A0A2A2K3Q9"/>
<evidence type="ECO:0000313" key="4">
    <source>
        <dbReference type="Proteomes" id="UP000218231"/>
    </source>
</evidence>
<dbReference type="EMBL" id="LIAE01009741">
    <property type="protein sequence ID" value="PAV68513.1"/>
    <property type="molecule type" value="Genomic_DNA"/>
</dbReference>
<keyword evidence="2" id="KW-0812">Transmembrane</keyword>
<proteinExistence type="predicted"/>